<feature type="region of interest" description="Disordered" evidence="1">
    <location>
        <begin position="72"/>
        <end position="112"/>
    </location>
</feature>
<evidence type="ECO:0000313" key="3">
    <source>
        <dbReference type="Proteomes" id="UP001590950"/>
    </source>
</evidence>
<dbReference type="EMBL" id="JBEFKJ010000045">
    <property type="protein sequence ID" value="KAL2037053.1"/>
    <property type="molecule type" value="Genomic_DNA"/>
</dbReference>
<dbReference type="Proteomes" id="UP001590950">
    <property type="component" value="Unassembled WGS sequence"/>
</dbReference>
<evidence type="ECO:0000256" key="1">
    <source>
        <dbReference type="SAM" id="MobiDB-lite"/>
    </source>
</evidence>
<feature type="compositionally biased region" description="Basic and acidic residues" evidence="1">
    <location>
        <begin position="101"/>
        <end position="111"/>
    </location>
</feature>
<dbReference type="PANTHER" id="PTHR42085:SF2">
    <property type="entry name" value="F-BOX DOMAIN-CONTAINING PROTEIN"/>
    <property type="match status" value="1"/>
</dbReference>
<evidence type="ECO:0000313" key="2">
    <source>
        <dbReference type="EMBL" id="KAL2037053.1"/>
    </source>
</evidence>
<sequence>MTKKVIDLMGDVPSESLLEYLSIGPRSEAEVLKPAIRSASEFIDFTDNIPSTSVTSLLGGAKVACPPSIRDMTASPTIKVEPGVSSTSRSTPKSATQSPLQRRDSIPHDTKPSLLHRLPREIRLVIHGHVLTGPSDVTLCIPNQSSRTKHLPIFDVTAIMQTNKALCEEAKAVFYSTNRFDCHLEEVFFQWPTPFFVNLPFMKHVSLSFIDDYPMTLAPTDNFASRIDCALGSLITELRELAPNLRTFTLYLLSVPGNSDDYQENLLPNGAKTATALRNLRTEVDRLSIVAFGPPAALQKVRDTVAPKNDWSANTLETWPQFNIPEMLYLAMSERLWGPGEEAIRAWHLCKGEPRVRRKPLEWEEELFGLSTGFPVELDPQYRMNFYAGFGTPNP</sequence>
<keyword evidence="3" id="KW-1185">Reference proteome</keyword>
<organism evidence="2 3">
    <name type="scientific">Stereocaulon virgatum</name>
    <dbReference type="NCBI Taxonomy" id="373712"/>
    <lineage>
        <taxon>Eukaryota</taxon>
        <taxon>Fungi</taxon>
        <taxon>Dikarya</taxon>
        <taxon>Ascomycota</taxon>
        <taxon>Pezizomycotina</taxon>
        <taxon>Lecanoromycetes</taxon>
        <taxon>OSLEUM clade</taxon>
        <taxon>Lecanoromycetidae</taxon>
        <taxon>Lecanorales</taxon>
        <taxon>Lecanorineae</taxon>
        <taxon>Stereocaulaceae</taxon>
        <taxon>Stereocaulon</taxon>
    </lineage>
</organism>
<proteinExistence type="predicted"/>
<feature type="compositionally biased region" description="Polar residues" evidence="1">
    <location>
        <begin position="84"/>
        <end position="100"/>
    </location>
</feature>
<accession>A0ABR3ZWD1</accession>
<gene>
    <name evidence="2" type="ORF">N7G274_010180</name>
</gene>
<comment type="caution">
    <text evidence="2">The sequence shown here is derived from an EMBL/GenBank/DDBJ whole genome shotgun (WGS) entry which is preliminary data.</text>
</comment>
<protein>
    <submittedName>
        <fullName evidence="2">Uncharacterized protein</fullName>
    </submittedName>
</protein>
<reference evidence="2 3" key="1">
    <citation type="submission" date="2024-09" db="EMBL/GenBank/DDBJ databases">
        <title>Rethinking Asexuality: The Enigmatic Case of Functional Sexual Genes in Lepraria (Stereocaulaceae).</title>
        <authorList>
            <person name="Doellman M."/>
            <person name="Sun Y."/>
            <person name="Barcenas-Pena A."/>
            <person name="Lumbsch H.T."/>
            <person name="Grewe F."/>
        </authorList>
    </citation>
    <scope>NUCLEOTIDE SEQUENCE [LARGE SCALE GENOMIC DNA]</scope>
    <source>
        <strain evidence="2 3">Mercado 3170</strain>
    </source>
</reference>
<dbReference type="InterPro" id="IPR038883">
    <property type="entry name" value="AN11006-like"/>
</dbReference>
<name>A0ABR3ZWD1_9LECA</name>
<dbReference type="PANTHER" id="PTHR42085">
    <property type="entry name" value="F-BOX DOMAIN-CONTAINING PROTEIN"/>
    <property type="match status" value="1"/>
</dbReference>